<comment type="subcellular location">
    <subcellularLocation>
        <location evidence="1">Secreted</location>
        <location evidence="1">Cell wall</location>
    </subcellularLocation>
</comment>
<keyword evidence="16" id="KW-0732">Signal</keyword>
<dbReference type="InterPro" id="IPR006626">
    <property type="entry name" value="PbH1"/>
</dbReference>
<evidence type="ECO:0000256" key="8">
    <source>
        <dbReference type="ARBA" id="ARBA00038933"/>
    </source>
</evidence>
<name>A0A9R1PYF1_TRITD</name>
<evidence type="ECO:0000256" key="6">
    <source>
        <dbReference type="ARBA" id="ARBA00023295"/>
    </source>
</evidence>
<protein>
    <recommendedName>
        <fullName evidence="12">Exopolygalacturonase</fullName>
        <ecNumber evidence="8">3.2.1.67</ecNumber>
    </recommendedName>
    <alternativeName>
        <fullName evidence="9">Galacturan 1,4-alpha-galacturonidase</fullName>
    </alternativeName>
    <alternativeName>
        <fullName evidence="13">Pectinase</fullName>
    </alternativeName>
</protein>
<evidence type="ECO:0000256" key="13">
    <source>
        <dbReference type="ARBA" id="ARBA00083621"/>
    </source>
</evidence>
<feature type="active site" evidence="14">
    <location>
        <position position="302"/>
    </location>
</feature>
<dbReference type="Pfam" id="PF00295">
    <property type="entry name" value="Glyco_hydro_28"/>
    <property type="match status" value="1"/>
</dbReference>
<dbReference type="OMA" id="CALCSKV"/>
<feature type="chain" id="PRO_5040510978" description="Exopolygalacturonase" evidence="16">
    <location>
        <begin position="23"/>
        <end position="498"/>
    </location>
</feature>
<keyword evidence="7" id="KW-0961">Cell wall biogenesis/degradation</keyword>
<dbReference type="PROSITE" id="PS00502">
    <property type="entry name" value="POLYGALACTURONASE"/>
    <property type="match status" value="1"/>
</dbReference>
<reference evidence="17 18" key="1">
    <citation type="submission" date="2017-09" db="EMBL/GenBank/DDBJ databases">
        <authorList>
            <consortium name="International Durum Wheat Genome Sequencing Consortium (IDWGSC)"/>
            <person name="Milanesi L."/>
        </authorList>
    </citation>
    <scope>NUCLEOTIDE SEQUENCE [LARGE SCALE GENOMIC DNA]</scope>
    <source>
        <strain evidence="18">cv. Svevo</strain>
    </source>
</reference>
<evidence type="ECO:0000256" key="12">
    <source>
        <dbReference type="ARBA" id="ARBA00068298"/>
    </source>
</evidence>
<evidence type="ECO:0000256" key="2">
    <source>
        <dbReference type="ARBA" id="ARBA00008834"/>
    </source>
</evidence>
<evidence type="ECO:0000256" key="5">
    <source>
        <dbReference type="ARBA" id="ARBA00022801"/>
    </source>
</evidence>
<dbReference type="GO" id="GO:0005975">
    <property type="term" value="P:carbohydrate metabolic process"/>
    <property type="evidence" value="ECO:0007669"/>
    <property type="project" value="InterPro"/>
</dbReference>
<evidence type="ECO:0000313" key="17">
    <source>
        <dbReference type="EMBL" id="VAH52096.1"/>
    </source>
</evidence>
<keyword evidence="18" id="KW-1185">Reference proteome</keyword>
<accession>A0A9R1PYF1</accession>
<dbReference type="Proteomes" id="UP000324705">
    <property type="component" value="Chromosome 2B"/>
</dbReference>
<evidence type="ECO:0000256" key="15">
    <source>
        <dbReference type="RuleBase" id="RU361169"/>
    </source>
</evidence>
<dbReference type="FunFam" id="2.160.20.10:FF:000004">
    <property type="entry name" value="Pectin lyase-like superfamily protein"/>
    <property type="match status" value="1"/>
</dbReference>
<evidence type="ECO:0000256" key="10">
    <source>
        <dbReference type="ARBA" id="ARBA00048766"/>
    </source>
</evidence>
<dbReference type="GO" id="GO:0047911">
    <property type="term" value="F:galacturan 1,4-alpha-galacturonidase activity"/>
    <property type="evidence" value="ECO:0007669"/>
    <property type="project" value="UniProtKB-EC"/>
</dbReference>
<dbReference type="EMBL" id="LT934114">
    <property type="protein sequence ID" value="VAH52096.1"/>
    <property type="molecule type" value="Genomic_DNA"/>
</dbReference>
<evidence type="ECO:0000256" key="9">
    <source>
        <dbReference type="ARBA" id="ARBA00043142"/>
    </source>
</evidence>
<dbReference type="Gramene" id="TRITD2Bv1G224130.2">
    <property type="protein sequence ID" value="TRITD2Bv1G224130.2"/>
    <property type="gene ID" value="TRITD2Bv1G224130"/>
</dbReference>
<feature type="signal peptide" evidence="16">
    <location>
        <begin position="1"/>
        <end position="22"/>
    </location>
</feature>
<dbReference type="PANTHER" id="PTHR31375">
    <property type="match status" value="1"/>
</dbReference>
<sequence>MEVWPPPLVVILALCVVSLCCGLEAVAENMTVAQLLPTSSYRGGLATYNAKNFGAEGNGTNNDTKVRIQFLNRMLGVDGSMEGSMWGIWEGDAVDPAGDVLHRADAVSWPLQSLRHHLLAPGKQLCSYNIAVQARRDREKGESFYMLVQGTLKAATDLKRFGNDWIEFGWVKDLTVAGQNNAIINGQGAASWPFNKCPIQKDCKVLPTSVLFVNNQNTVVRDIKSVNSKFFHFALLQSKNMKLINIQINAPENSPNTDGIHIERSTGVVISDTRISTGDDCISIGQGSDNIDIARVHCGPGHGMSVGSLGRYVGEGDVTRVHVRDMTFVGTMNGVRIKTWENSPTKSLAAHMLFENMVMKDVQNPIIIDQKYCPYYDCEHKHVSGVTLKDITFKNIKGTSSMPVAVLLRCGVPCQGVVLQDVDLKYMGEGGSSSKCENAMATSKLLVVVLVQREYLPSCPISELDRLTSGPCAYVDDQCAYVDGQCAYVDQCALCSKV</sequence>
<dbReference type="EC" id="3.2.1.67" evidence="8"/>
<comment type="function">
    <text evidence="11">May function in depolymerizing pectin during pollen development, germination, and tube growth. Acts as an exo-polygalacturonase.</text>
</comment>
<evidence type="ECO:0000256" key="7">
    <source>
        <dbReference type="ARBA" id="ARBA00023316"/>
    </source>
</evidence>
<keyword evidence="5 15" id="KW-0378">Hydrolase</keyword>
<evidence type="ECO:0000256" key="16">
    <source>
        <dbReference type="SAM" id="SignalP"/>
    </source>
</evidence>
<evidence type="ECO:0000256" key="11">
    <source>
        <dbReference type="ARBA" id="ARBA00057651"/>
    </source>
</evidence>
<evidence type="ECO:0000256" key="14">
    <source>
        <dbReference type="PROSITE-ProRule" id="PRU10052"/>
    </source>
</evidence>
<evidence type="ECO:0000256" key="4">
    <source>
        <dbReference type="ARBA" id="ARBA00022525"/>
    </source>
</evidence>
<dbReference type="SMART" id="SM00710">
    <property type="entry name" value="PbH1"/>
    <property type="match status" value="4"/>
</dbReference>
<evidence type="ECO:0000256" key="3">
    <source>
        <dbReference type="ARBA" id="ARBA00022512"/>
    </source>
</evidence>
<dbReference type="GO" id="GO:0004650">
    <property type="term" value="F:polygalacturonase activity"/>
    <property type="evidence" value="ECO:0007669"/>
    <property type="project" value="InterPro"/>
</dbReference>
<dbReference type="SUPFAM" id="SSF51126">
    <property type="entry name" value="Pectin lyase-like"/>
    <property type="match status" value="1"/>
</dbReference>
<dbReference type="InterPro" id="IPR000743">
    <property type="entry name" value="Glyco_hydro_28"/>
</dbReference>
<comment type="similarity">
    <text evidence="2 15">Belongs to the glycosyl hydrolase 28 family.</text>
</comment>
<dbReference type="InterPro" id="IPR011050">
    <property type="entry name" value="Pectin_lyase_fold/virulence"/>
</dbReference>
<comment type="catalytic activity">
    <reaction evidence="10">
        <text>[(1-&gt;4)-alpha-D-galacturonosyl](n) + H2O = alpha-D-galacturonate + [(1-&gt;4)-alpha-D-galacturonosyl](n-1)</text>
        <dbReference type="Rhea" id="RHEA:14117"/>
        <dbReference type="Rhea" id="RHEA-COMP:14570"/>
        <dbReference type="Rhea" id="RHEA-COMP:14572"/>
        <dbReference type="ChEBI" id="CHEBI:15377"/>
        <dbReference type="ChEBI" id="CHEBI:58658"/>
        <dbReference type="ChEBI" id="CHEBI:140523"/>
        <dbReference type="EC" id="3.2.1.67"/>
    </reaction>
</comment>
<dbReference type="Gene3D" id="2.160.20.10">
    <property type="entry name" value="Single-stranded right-handed beta-helix, Pectin lyase-like"/>
    <property type="match status" value="1"/>
</dbReference>
<dbReference type="AlphaFoldDB" id="A0A9R1PYF1"/>
<dbReference type="GO" id="GO:0071555">
    <property type="term" value="P:cell wall organization"/>
    <property type="evidence" value="ECO:0007669"/>
    <property type="project" value="UniProtKB-KW"/>
</dbReference>
<keyword evidence="6 15" id="KW-0326">Glycosidase</keyword>
<keyword evidence="3" id="KW-0134">Cell wall</keyword>
<keyword evidence="4" id="KW-0964">Secreted</keyword>
<proteinExistence type="inferred from homology"/>
<gene>
    <name evidence="17" type="ORF">TRITD_2Bv1G224130</name>
</gene>
<evidence type="ECO:0000313" key="18">
    <source>
        <dbReference type="Proteomes" id="UP000324705"/>
    </source>
</evidence>
<evidence type="ECO:0000256" key="1">
    <source>
        <dbReference type="ARBA" id="ARBA00004191"/>
    </source>
</evidence>
<organism evidence="17 18">
    <name type="scientific">Triticum turgidum subsp. durum</name>
    <name type="common">Durum wheat</name>
    <name type="synonym">Triticum durum</name>
    <dbReference type="NCBI Taxonomy" id="4567"/>
    <lineage>
        <taxon>Eukaryota</taxon>
        <taxon>Viridiplantae</taxon>
        <taxon>Streptophyta</taxon>
        <taxon>Embryophyta</taxon>
        <taxon>Tracheophyta</taxon>
        <taxon>Spermatophyta</taxon>
        <taxon>Magnoliopsida</taxon>
        <taxon>Liliopsida</taxon>
        <taxon>Poales</taxon>
        <taxon>Poaceae</taxon>
        <taxon>BOP clade</taxon>
        <taxon>Pooideae</taxon>
        <taxon>Triticodae</taxon>
        <taxon>Triticeae</taxon>
        <taxon>Triticinae</taxon>
        <taxon>Triticum</taxon>
    </lineage>
</organism>
<dbReference type="InterPro" id="IPR012334">
    <property type="entry name" value="Pectin_lyas_fold"/>
</dbReference>